<sequence length="484" mass="53678">MRRSHVPQSQFYLATIDTSNRLYLIRSAQYPPSIHNAQWEFMPIEPLDAPALQPADVSCAIRQAGTFIIMAHLSNPSSGMYSSEASPFWGASCETSYVYDAGPRTKWKVLPLSLPCTVTDSCIHRILPGDMSSLTHAVHRKSDDTTFLSKYDGKTFGGYVTIPAMEIPFKGQGLVAIVGIQLTRVDLVSVAPNSTRATIEQFDDLYTPSPNSAPDITTSFDLSSACGLSGNRLGRELGFNGVYFYFWCQGQSSHAIYYFTRPLMANSSPTLFPPTKVSHSRFTDAGFLTFLPAPPIRNENDMSIDGGFQFPWALFLHNDGRLYALNRSNWPTNANTTSITAWVDDGRPIAINVDNLLKPIPSWPRPSTDILNPRPSTDISNGESDNDAVGNNIIGPIAAIAIVAVVISFYIHTRKVKRKRESQSQSPPMIEVAVNGTQQPQQQHQQQRPPSMTSCYSLPPYTERPSSRDWPRDEHEADDMQPAR</sequence>
<protein>
    <submittedName>
        <fullName evidence="3">Uncharacterized protein</fullName>
    </submittedName>
</protein>
<keyword evidence="2" id="KW-1133">Transmembrane helix</keyword>
<feature type="compositionally biased region" description="Basic and acidic residues" evidence="1">
    <location>
        <begin position="465"/>
        <end position="475"/>
    </location>
</feature>
<evidence type="ECO:0000256" key="2">
    <source>
        <dbReference type="SAM" id="Phobius"/>
    </source>
</evidence>
<feature type="compositionally biased region" description="Low complexity" evidence="1">
    <location>
        <begin position="438"/>
        <end position="450"/>
    </location>
</feature>
<evidence type="ECO:0000313" key="4">
    <source>
        <dbReference type="Proteomes" id="UP000807716"/>
    </source>
</evidence>
<name>A0A9P6Q8T7_9FUNG</name>
<dbReference type="Proteomes" id="UP000807716">
    <property type="component" value="Unassembled WGS sequence"/>
</dbReference>
<keyword evidence="4" id="KW-1185">Reference proteome</keyword>
<evidence type="ECO:0000313" key="3">
    <source>
        <dbReference type="EMBL" id="KAG0263013.1"/>
    </source>
</evidence>
<evidence type="ECO:0000256" key="1">
    <source>
        <dbReference type="SAM" id="MobiDB-lite"/>
    </source>
</evidence>
<gene>
    <name evidence="3" type="ORF">DFQ27_002008</name>
</gene>
<dbReference type="EMBL" id="JAAAJB010000171">
    <property type="protein sequence ID" value="KAG0263013.1"/>
    <property type="molecule type" value="Genomic_DNA"/>
</dbReference>
<accession>A0A9P6Q8T7</accession>
<keyword evidence="2" id="KW-0812">Transmembrane</keyword>
<comment type="caution">
    <text evidence="3">The sequence shown here is derived from an EMBL/GenBank/DDBJ whole genome shotgun (WGS) entry which is preliminary data.</text>
</comment>
<feature type="transmembrane region" description="Helical" evidence="2">
    <location>
        <begin position="393"/>
        <end position="411"/>
    </location>
</feature>
<keyword evidence="2" id="KW-0472">Membrane</keyword>
<organism evidence="3 4">
    <name type="scientific">Actinomortierella ambigua</name>
    <dbReference type="NCBI Taxonomy" id="1343610"/>
    <lineage>
        <taxon>Eukaryota</taxon>
        <taxon>Fungi</taxon>
        <taxon>Fungi incertae sedis</taxon>
        <taxon>Mucoromycota</taxon>
        <taxon>Mortierellomycotina</taxon>
        <taxon>Mortierellomycetes</taxon>
        <taxon>Mortierellales</taxon>
        <taxon>Mortierellaceae</taxon>
        <taxon>Actinomortierella</taxon>
    </lineage>
</organism>
<dbReference type="AlphaFoldDB" id="A0A9P6Q8T7"/>
<feature type="region of interest" description="Disordered" evidence="1">
    <location>
        <begin position="364"/>
        <end position="384"/>
    </location>
</feature>
<feature type="compositionally biased region" description="Polar residues" evidence="1">
    <location>
        <begin position="374"/>
        <end position="383"/>
    </location>
</feature>
<feature type="region of interest" description="Disordered" evidence="1">
    <location>
        <begin position="433"/>
        <end position="484"/>
    </location>
</feature>
<proteinExistence type="predicted"/>
<reference evidence="3" key="1">
    <citation type="journal article" date="2020" name="Fungal Divers.">
        <title>Resolving the Mortierellaceae phylogeny through synthesis of multi-gene phylogenetics and phylogenomics.</title>
        <authorList>
            <person name="Vandepol N."/>
            <person name="Liber J."/>
            <person name="Desiro A."/>
            <person name="Na H."/>
            <person name="Kennedy M."/>
            <person name="Barry K."/>
            <person name="Grigoriev I.V."/>
            <person name="Miller A.N."/>
            <person name="O'Donnell K."/>
            <person name="Stajich J.E."/>
            <person name="Bonito G."/>
        </authorList>
    </citation>
    <scope>NUCLEOTIDE SEQUENCE</scope>
    <source>
        <strain evidence="3">BC1065</strain>
    </source>
</reference>